<keyword evidence="3" id="KW-0342">GTP-binding</keyword>
<organism evidence="6 7">
    <name type="scientific">Suipraeoptans intestinalis</name>
    <dbReference type="NCBI Taxonomy" id="2606628"/>
    <lineage>
        <taxon>Bacteria</taxon>
        <taxon>Bacillati</taxon>
        <taxon>Bacillota</taxon>
        <taxon>Clostridia</taxon>
        <taxon>Lachnospirales</taxon>
        <taxon>Lachnospiraceae</taxon>
        <taxon>Suipraeoptans</taxon>
    </lineage>
</organism>
<dbReference type="Pfam" id="PF03764">
    <property type="entry name" value="EFG_IV"/>
    <property type="match status" value="1"/>
</dbReference>
<evidence type="ECO:0000256" key="1">
    <source>
        <dbReference type="ARBA" id="ARBA00022741"/>
    </source>
</evidence>
<dbReference type="GO" id="GO:0003924">
    <property type="term" value="F:GTPase activity"/>
    <property type="evidence" value="ECO:0007669"/>
    <property type="project" value="InterPro"/>
</dbReference>
<dbReference type="EMBL" id="VULY01000018">
    <property type="protein sequence ID" value="MSR93481.1"/>
    <property type="molecule type" value="Genomic_DNA"/>
</dbReference>
<feature type="domain" description="Tr-type G" evidence="5">
    <location>
        <begin position="1"/>
        <end position="232"/>
    </location>
</feature>
<dbReference type="Pfam" id="PF00679">
    <property type="entry name" value="EFG_C"/>
    <property type="match status" value="1"/>
</dbReference>
<evidence type="ECO:0000313" key="6">
    <source>
        <dbReference type="EMBL" id="MSR93481.1"/>
    </source>
</evidence>
<dbReference type="AlphaFoldDB" id="A0A6N7URU4"/>
<dbReference type="Gene3D" id="3.30.230.10">
    <property type="match status" value="1"/>
</dbReference>
<evidence type="ECO:0000256" key="4">
    <source>
        <dbReference type="SAM" id="MobiDB-lite"/>
    </source>
</evidence>
<dbReference type="GO" id="GO:0006412">
    <property type="term" value="P:translation"/>
    <property type="evidence" value="ECO:0007669"/>
    <property type="project" value="UniProtKB-KW"/>
</dbReference>
<dbReference type="SUPFAM" id="SSF54211">
    <property type="entry name" value="Ribosomal protein S5 domain 2-like"/>
    <property type="match status" value="1"/>
</dbReference>
<dbReference type="InterPro" id="IPR000640">
    <property type="entry name" value="EFG_V-like"/>
</dbReference>
<evidence type="ECO:0000256" key="2">
    <source>
        <dbReference type="ARBA" id="ARBA00022917"/>
    </source>
</evidence>
<dbReference type="Gene3D" id="3.30.70.870">
    <property type="entry name" value="Elongation Factor G (Translational Gtpase), domain 3"/>
    <property type="match status" value="1"/>
</dbReference>
<dbReference type="PROSITE" id="PS51722">
    <property type="entry name" value="G_TR_2"/>
    <property type="match status" value="1"/>
</dbReference>
<dbReference type="Pfam" id="PF14492">
    <property type="entry name" value="EFG_III"/>
    <property type="match status" value="1"/>
</dbReference>
<comment type="caution">
    <text evidence="6">The sequence shown here is derived from an EMBL/GenBank/DDBJ whole genome shotgun (WGS) entry which is preliminary data.</text>
</comment>
<protein>
    <submittedName>
        <fullName evidence="6">GTP-binding protein</fullName>
    </submittedName>
</protein>
<sequence>MRKLTAGILAHVDAGKTTLAEALLYQAGALRKLGRVDEKNSFLDTFALERRRGITIFSKEARIEEGDTQIILLDTPGHVDFAAEMERVLQVIDFGILVINGTDGVQAHTRTLWRLLELYQVPVFIFVNKMDLPGVDREQLQRQLNGELQEGCIDFQKEEDKLWEEAATCDEEALEEYLETGRLETETIRRLIGSRKLIPCYFGSALKLWQTEAFLKGIFTYGQTKDWSQTKKEKKEKAGKEKGTGESRQKETEIPQKESFGAKIFKITRDDRGSRITHVRITGGRIGLRESIPYRDEEGTLYTEKIHQIRIYSGDRYTCQEEAAAGEICGITGLTHTRAGEGLGWEEGKGRPLLEPVLKYRVEAEETADIHEVLQAFQKLEEEDPMLKVEWCRKTQEMYVRLMGEVQVEILQAWIQEKYGLRVRFSKGSILYKETIADTVVGRGHFEPLKHYAEVHLKLEPLPRGSGVEIERDCDTNMLEEHWQKLVVTALKEEGIKGVLTGAEVTDIRITLIAGRAHIRHTEGGDFREAARRALRQGLLKARSVLLEPYYSVWIQAPSENAGRLLTDLDRRGARLFPLEQAGETVLIRGEAPVSALEQYAREVAAFTGGRGSCSLTVEGYGTCQEPQQVIEMAGYSPEEDKEWPAGSIFCCQGSGISVSWKEAEERMHVHTDEGRQKPGEDTGTGVRTGRSVSGNREITQEEMEEILLRTYGRVGGKERRQQTVSAGNYATSREPVQEYLLVDGYNVIFAWKELKELAQEDISAARWRLLDVLSDYQGYRGIPVIAVFDAYKVEGNPTKVEKYHNVFVVYTKEAETADQYIEKTVHRMGRKHHVTVVTSDWVEQVIIQGQGGTLLSSREFLEEILRIKKEGLAYQKSRPEGKTYLFDGVEESLAGQVEEVRLGKKERID</sequence>
<feature type="compositionally biased region" description="Basic and acidic residues" evidence="4">
    <location>
        <begin position="669"/>
        <end position="681"/>
    </location>
</feature>
<dbReference type="PANTHER" id="PTHR43261">
    <property type="entry name" value="TRANSLATION ELONGATION FACTOR G-RELATED"/>
    <property type="match status" value="1"/>
</dbReference>
<dbReference type="PANTHER" id="PTHR43261:SF1">
    <property type="entry name" value="RIBOSOME-RELEASING FACTOR 2, MITOCHONDRIAL"/>
    <property type="match status" value="1"/>
</dbReference>
<dbReference type="InterPro" id="IPR010298">
    <property type="entry name" value="YacP-like"/>
</dbReference>
<dbReference type="InterPro" id="IPR035647">
    <property type="entry name" value="EFG_III/V"/>
</dbReference>
<dbReference type="PRINTS" id="PR00315">
    <property type="entry name" value="ELONGATNFCT"/>
</dbReference>
<dbReference type="NCBIfam" id="TIGR00231">
    <property type="entry name" value="small_GTP"/>
    <property type="match status" value="1"/>
</dbReference>
<dbReference type="PRINTS" id="PR01037">
    <property type="entry name" value="TCRTETOQM"/>
</dbReference>
<gene>
    <name evidence="6" type="ORF">FYJ34_04165</name>
</gene>
<feature type="region of interest" description="Disordered" evidence="4">
    <location>
        <begin position="669"/>
        <end position="692"/>
    </location>
</feature>
<dbReference type="CDD" id="cd10912">
    <property type="entry name" value="PIN_YacP-like"/>
    <property type="match status" value="1"/>
</dbReference>
<proteinExistence type="predicted"/>
<dbReference type="InterPro" id="IPR005225">
    <property type="entry name" value="Small_GTP-bd"/>
</dbReference>
<keyword evidence="2" id="KW-0648">Protein biosynthesis</keyword>
<keyword evidence="7" id="KW-1185">Reference proteome</keyword>
<dbReference type="InterPro" id="IPR027417">
    <property type="entry name" value="P-loop_NTPase"/>
</dbReference>
<dbReference type="Pfam" id="PF00009">
    <property type="entry name" value="GTP_EFTU"/>
    <property type="match status" value="1"/>
</dbReference>
<dbReference type="InterPro" id="IPR005517">
    <property type="entry name" value="Transl_elong_EFG/EF2_IV"/>
</dbReference>
<evidence type="ECO:0000259" key="5">
    <source>
        <dbReference type="PROSITE" id="PS51722"/>
    </source>
</evidence>
<keyword evidence="1" id="KW-0547">Nucleotide-binding</keyword>
<dbReference type="SMART" id="SM00838">
    <property type="entry name" value="EFG_C"/>
    <property type="match status" value="1"/>
</dbReference>
<feature type="region of interest" description="Disordered" evidence="4">
    <location>
        <begin position="230"/>
        <end position="254"/>
    </location>
</feature>
<reference evidence="6 7" key="1">
    <citation type="submission" date="2019-08" db="EMBL/GenBank/DDBJ databases">
        <title>In-depth cultivation of the pig gut microbiome towards novel bacterial diversity and tailored functional studies.</title>
        <authorList>
            <person name="Wylensek D."/>
            <person name="Hitch T.C.A."/>
            <person name="Clavel T."/>
        </authorList>
    </citation>
    <scope>NUCLEOTIDE SEQUENCE [LARGE SCALE GENOMIC DNA]</scope>
    <source>
        <strain evidence="6 7">68-1-5</strain>
    </source>
</reference>
<dbReference type="InterPro" id="IPR041095">
    <property type="entry name" value="EFG_II"/>
</dbReference>
<dbReference type="InterPro" id="IPR000795">
    <property type="entry name" value="T_Tr_GTP-bd_dom"/>
</dbReference>
<dbReference type="SUPFAM" id="SSF54980">
    <property type="entry name" value="EF-G C-terminal domain-like"/>
    <property type="match status" value="2"/>
</dbReference>
<dbReference type="Gene3D" id="3.40.50.300">
    <property type="entry name" value="P-loop containing nucleotide triphosphate hydrolases"/>
    <property type="match status" value="1"/>
</dbReference>
<name>A0A6N7URU4_9FIRM</name>
<evidence type="ECO:0000256" key="3">
    <source>
        <dbReference type="ARBA" id="ARBA00023134"/>
    </source>
</evidence>
<dbReference type="SMART" id="SM00889">
    <property type="entry name" value="EFG_IV"/>
    <property type="match status" value="1"/>
</dbReference>
<dbReference type="InterPro" id="IPR014721">
    <property type="entry name" value="Ribsml_uS5_D2-typ_fold_subgr"/>
</dbReference>
<dbReference type="InterPro" id="IPR020568">
    <property type="entry name" value="Ribosomal_Su5_D2-typ_SF"/>
</dbReference>
<dbReference type="Proteomes" id="UP000434409">
    <property type="component" value="Unassembled WGS sequence"/>
</dbReference>
<dbReference type="Gene3D" id="2.40.30.10">
    <property type="entry name" value="Translation factors"/>
    <property type="match status" value="1"/>
</dbReference>
<dbReference type="GO" id="GO:0005525">
    <property type="term" value="F:GTP binding"/>
    <property type="evidence" value="ECO:0007669"/>
    <property type="project" value="UniProtKB-KW"/>
</dbReference>
<dbReference type="SUPFAM" id="SSF50447">
    <property type="entry name" value="Translation proteins"/>
    <property type="match status" value="1"/>
</dbReference>
<dbReference type="RefSeq" id="WP_154476490.1">
    <property type="nucleotide sequence ID" value="NZ_VULY01000018.1"/>
</dbReference>
<dbReference type="InterPro" id="IPR009000">
    <property type="entry name" value="Transl_B-barrel_sf"/>
</dbReference>
<dbReference type="GO" id="GO:0032790">
    <property type="term" value="P:ribosome disassembly"/>
    <property type="evidence" value="ECO:0007669"/>
    <property type="project" value="TreeGrafter"/>
</dbReference>
<accession>A0A6N7URU4</accession>
<dbReference type="Pfam" id="PF05991">
    <property type="entry name" value="NYN_YacP"/>
    <property type="match status" value="1"/>
</dbReference>
<dbReference type="Gene3D" id="3.30.70.240">
    <property type="match status" value="1"/>
</dbReference>
<evidence type="ECO:0000313" key="7">
    <source>
        <dbReference type="Proteomes" id="UP000434409"/>
    </source>
</evidence>
<dbReference type="SUPFAM" id="SSF52540">
    <property type="entry name" value="P-loop containing nucleoside triphosphate hydrolases"/>
    <property type="match status" value="1"/>
</dbReference>